<feature type="domain" description="Response regulatory" evidence="5">
    <location>
        <begin position="8"/>
        <end position="125"/>
    </location>
</feature>
<dbReference type="InterPro" id="IPR001789">
    <property type="entry name" value="Sig_transdc_resp-reg_receiver"/>
</dbReference>
<keyword evidence="1 3" id="KW-0597">Phosphoprotein</keyword>
<dbReference type="PRINTS" id="PR00038">
    <property type="entry name" value="HTHLUXR"/>
</dbReference>
<dbReference type="Pfam" id="PF00196">
    <property type="entry name" value="GerE"/>
    <property type="match status" value="1"/>
</dbReference>
<organism evidence="6 7">
    <name type="scientific">Roseivirga misakiensis</name>
    <dbReference type="NCBI Taxonomy" id="1563681"/>
    <lineage>
        <taxon>Bacteria</taxon>
        <taxon>Pseudomonadati</taxon>
        <taxon>Bacteroidota</taxon>
        <taxon>Cytophagia</taxon>
        <taxon>Cytophagales</taxon>
        <taxon>Roseivirgaceae</taxon>
        <taxon>Roseivirga</taxon>
    </lineage>
</organism>
<accession>A0A1E5T3D8</accession>
<comment type="caution">
    <text evidence="6">The sequence shown here is derived from an EMBL/GenBank/DDBJ whole genome shotgun (WGS) entry which is preliminary data.</text>
</comment>
<evidence type="ECO:0000313" key="6">
    <source>
        <dbReference type="EMBL" id="OEK05787.1"/>
    </source>
</evidence>
<name>A0A1E5T3D8_9BACT</name>
<dbReference type="SMART" id="SM00448">
    <property type="entry name" value="REC"/>
    <property type="match status" value="1"/>
</dbReference>
<dbReference type="GO" id="GO:0003677">
    <property type="term" value="F:DNA binding"/>
    <property type="evidence" value="ECO:0007669"/>
    <property type="project" value="UniProtKB-KW"/>
</dbReference>
<dbReference type="GO" id="GO:0006355">
    <property type="term" value="P:regulation of DNA-templated transcription"/>
    <property type="evidence" value="ECO:0007669"/>
    <property type="project" value="InterPro"/>
</dbReference>
<dbReference type="PANTHER" id="PTHR43214">
    <property type="entry name" value="TWO-COMPONENT RESPONSE REGULATOR"/>
    <property type="match status" value="1"/>
</dbReference>
<dbReference type="PROSITE" id="PS50110">
    <property type="entry name" value="RESPONSE_REGULATORY"/>
    <property type="match status" value="1"/>
</dbReference>
<dbReference type="PANTHER" id="PTHR43214:SF43">
    <property type="entry name" value="TWO-COMPONENT RESPONSE REGULATOR"/>
    <property type="match status" value="1"/>
</dbReference>
<dbReference type="SUPFAM" id="SSF52172">
    <property type="entry name" value="CheY-like"/>
    <property type="match status" value="1"/>
</dbReference>
<gene>
    <name evidence="6" type="ORF">BFP71_06615</name>
</gene>
<dbReference type="InterPro" id="IPR000792">
    <property type="entry name" value="Tscrpt_reg_LuxR_C"/>
</dbReference>
<dbReference type="SUPFAM" id="SSF46894">
    <property type="entry name" value="C-terminal effector domain of the bipartite response regulators"/>
    <property type="match status" value="1"/>
</dbReference>
<dbReference type="RefSeq" id="WP_069834705.1">
    <property type="nucleotide sequence ID" value="NZ_MDGQ01000004.1"/>
</dbReference>
<evidence type="ECO:0000259" key="4">
    <source>
        <dbReference type="PROSITE" id="PS50043"/>
    </source>
</evidence>
<dbReference type="PROSITE" id="PS50043">
    <property type="entry name" value="HTH_LUXR_2"/>
    <property type="match status" value="1"/>
</dbReference>
<evidence type="ECO:0008006" key="8">
    <source>
        <dbReference type="Google" id="ProtNLM"/>
    </source>
</evidence>
<protein>
    <recommendedName>
        <fullName evidence="8">DNA-binding response regulator</fullName>
    </recommendedName>
</protein>
<evidence type="ECO:0000256" key="1">
    <source>
        <dbReference type="ARBA" id="ARBA00022553"/>
    </source>
</evidence>
<dbReference type="Gene3D" id="3.40.50.2300">
    <property type="match status" value="1"/>
</dbReference>
<evidence type="ECO:0000256" key="3">
    <source>
        <dbReference type="PROSITE-ProRule" id="PRU00169"/>
    </source>
</evidence>
<dbReference type="InterPro" id="IPR016032">
    <property type="entry name" value="Sig_transdc_resp-reg_C-effctor"/>
</dbReference>
<feature type="domain" description="HTH luxR-type" evidence="4">
    <location>
        <begin position="150"/>
        <end position="215"/>
    </location>
</feature>
<evidence type="ECO:0000313" key="7">
    <source>
        <dbReference type="Proteomes" id="UP000095552"/>
    </source>
</evidence>
<keyword evidence="7" id="KW-1185">Reference proteome</keyword>
<dbReference type="Proteomes" id="UP000095552">
    <property type="component" value="Unassembled WGS sequence"/>
</dbReference>
<reference evidence="6 7" key="1">
    <citation type="submission" date="2016-08" db="EMBL/GenBank/DDBJ databases">
        <title>Draft genome of Fabibacter sp. strain SK-8.</title>
        <authorList>
            <person name="Wong S.-K."/>
            <person name="Hamasaki K."/>
            <person name="Yoshizawa S."/>
        </authorList>
    </citation>
    <scope>NUCLEOTIDE SEQUENCE [LARGE SCALE GENOMIC DNA]</scope>
    <source>
        <strain evidence="6 7">SK-8</strain>
    </source>
</reference>
<keyword evidence="2" id="KW-0238">DNA-binding</keyword>
<dbReference type="EMBL" id="MDGQ01000004">
    <property type="protein sequence ID" value="OEK05787.1"/>
    <property type="molecule type" value="Genomic_DNA"/>
</dbReference>
<evidence type="ECO:0000259" key="5">
    <source>
        <dbReference type="PROSITE" id="PS50110"/>
    </source>
</evidence>
<dbReference type="Pfam" id="PF00072">
    <property type="entry name" value="Response_reg"/>
    <property type="match status" value="1"/>
</dbReference>
<dbReference type="CDD" id="cd06170">
    <property type="entry name" value="LuxR_C_like"/>
    <property type="match status" value="1"/>
</dbReference>
<dbReference type="OrthoDB" id="9797341at2"/>
<evidence type="ECO:0000256" key="2">
    <source>
        <dbReference type="ARBA" id="ARBA00023125"/>
    </source>
</evidence>
<proteinExistence type="predicted"/>
<dbReference type="SMART" id="SM00421">
    <property type="entry name" value="HTH_LUXR"/>
    <property type="match status" value="1"/>
</dbReference>
<sequence length="217" mass="24075">MLENERKNVWIVEDDLVFRESLIDLINDEPSLNLTLVAGSIEEAFESFNLPESPDVILEDIGLPGMSGIEAIAHYKARYPSVAIVMLTIFDDDERVFEAIKSGADGYLMKRTPGDQILSGIQDVLAGGAPISPGIAKKMMQMLANGQTFSKNKEALLTKREVTILEHLVKGQTIDQIGEVLFISRHTVDTHTKNIYRKLQVHNRSTLTAKAIKEGLI</sequence>
<dbReference type="STRING" id="1563681.BFP71_06615"/>
<dbReference type="CDD" id="cd17535">
    <property type="entry name" value="REC_NarL-like"/>
    <property type="match status" value="1"/>
</dbReference>
<dbReference type="GO" id="GO:0000160">
    <property type="term" value="P:phosphorelay signal transduction system"/>
    <property type="evidence" value="ECO:0007669"/>
    <property type="project" value="InterPro"/>
</dbReference>
<feature type="modified residue" description="4-aspartylphosphate" evidence="3">
    <location>
        <position position="60"/>
    </location>
</feature>
<dbReference type="InterPro" id="IPR058245">
    <property type="entry name" value="NreC/VraR/RcsB-like_REC"/>
</dbReference>
<dbReference type="InterPro" id="IPR039420">
    <property type="entry name" value="WalR-like"/>
</dbReference>
<dbReference type="AlphaFoldDB" id="A0A1E5T3D8"/>
<dbReference type="InterPro" id="IPR011006">
    <property type="entry name" value="CheY-like_superfamily"/>
</dbReference>